<sequence length="363" mass="37033">MTITAEAPSIAGLFASRRRRLTIGAALLAVVLVLLAVASLGSGAVKIAPADVVRVVTAWATGDREALAGRDALIILSIRVPRLLLGCLIGAALAVSGALMQGLFRNPLADPGLVGVSSGAALAAGFTIVLGDRIFGTVAAQLPFVLLPLGAFLGGLASTLILYAIATRHGRTSVAIMLLAGVALGAFAGALTGLLAFVSDDRQLRDLTFWSLGSLSGASWTKVATVTPLILPVLLAVPFLARGLNALLLGEAEAFHLGIPVQALKRAAIMMVAVAVGASVASAGVIGFVGIVVPHLLRLLFGPDHRVLLPLAALLGAILLTGADLLARTLVAPAELPIGILTAAIGAPFFLWLLLRRDRTLDA</sequence>
<comment type="subcellular location">
    <subcellularLocation>
        <location evidence="1">Cell membrane</location>
        <topology evidence="1">Multi-pass membrane protein</topology>
    </subcellularLocation>
</comment>
<accession>A0A2S0N8I7</accession>
<dbReference type="GO" id="GO:0005886">
    <property type="term" value="C:plasma membrane"/>
    <property type="evidence" value="ECO:0007669"/>
    <property type="project" value="UniProtKB-SubCell"/>
</dbReference>
<dbReference type="GO" id="GO:0033214">
    <property type="term" value="P:siderophore-iron import into cell"/>
    <property type="evidence" value="ECO:0007669"/>
    <property type="project" value="TreeGrafter"/>
</dbReference>
<evidence type="ECO:0000313" key="9">
    <source>
        <dbReference type="EMBL" id="AVO44472.1"/>
    </source>
</evidence>
<dbReference type="OrthoDB" id="9811975at2"/>
<feature type="transmembrane region" description="Helical" evidence="8">
    <location>
        <begin position="23"/>
        <end position="45"/>
    </location>
</feature>
<proteinExistence type="inferred from homology"/>
<keyword evidence="3" id="KW-0813">Transport</keyword>
<comment type="similarity">
    <text evidence="2">Belongs to the binding-protein-dependent transport system permease family. FecCD subfamily.</text>
</comment>
<evidence type="ECO:0000256" key="5">
    <source>
        <dbReference type="ARBA" id="ARBA00022692"/>
    </source>
</evidence>
<dbReference type="FunFam" id="1.10.3470.10:FF:000001">
    <property type="entry name" value="Vitamin B12 ABC transporter permease BtuC"/>
    <property type="match status" value="1"/>
</dbReference>
<dbReference type="SUPFAM" id="SSF81345">
    <property type="entry name" value="ABC transporter involved in vitamin B12 uptake, BtuC"/>
    <property type="match status" value="1"/>
</dbReference>
<dbReference type="Proteomes" id="UP000237889">
    <property type="component" value="Chromosome"/>
</dbReference>
<feature type="transmembrane region" description="Helical" evidence="8">
    <location>
        <begin position="172"/>
        <end position="198"/>
    </location>
</feature>
<evidence type="ECO:0000313" key="10">
    <source>
        <dbReference type="Proteomes" id="UP000237889"/>
    </source>
</evidence>
<feature type="transmembrane region" description="Helical" evidence="8">
    <location>
        <begin position="336"/>
        <end position="355"/>
    </location>
</feature>
<keyword evidence="6 8" id="KW-1133">Transmembrane helix</keyword>
<keyword evidence="4" id="KW-1003">Cell membrane</keyword>
<keyword evidence="10" id="KW-1185">Reference proteome</keyword>
<evidence type="ECO:0000256" key="8">
    <source>
        <dbReference type="SAM" id="Phobius"/>
    </source>
</evidence>
<gene>
    <name evidence="9" type="ORF">C6569_05010</name>
</gene>
<evidence type="ECO:0000256" key="3">
    <source>
        <dbReference type="ARBA" id="ARBA00022448"/>
    </source>
</evidence>
<evidence type="ECO:0000256" key="2">
    <source>
        <dbReference type="ARBA" id="ARBA00007935"/>
    </source>
</evidence>
<keyword evidence="7 8" id="KW-0472">Membrane</keyword>
<feature type="transmembrane region" description="Helical" evidence="8">
    <location>
        <begin position="112"/>
        <end position="130"/>
    </location>
</feature>
<feature type="transmembrane region" description="Helical" evidence="8">
    <location>
        <begin position="308"/>
        <end position="330"/>
    </location>
</feature>
<dbReference type="EMBL" id="CP027668">
    <property type="protein sequence ID" value="AVO44472.1"/>
    <property type="molecule type" value="Genomic_DNA"/>
</dbReference>
<dbReference type="AlphaFoldDB" id="A0A2S0N8I7"/>
<dbReference type="GO" id="GO:0022857">
    <property type="term" value="F:transmembrane transporter activity"/>
    <property type="evidence" value="ECO:0007669"/>
    <property type="project" value="InterPro"/>
</dbReference>
<reference evidence="9 10" key="1">
    <citation type="submission" date="2018-03" db="EMBL/GenBank/DDBJ databases">
        <title>Genome sequencing of Phreatobacter sp.</title>
        <authorList>
            <person name="Kim S.-J."/>
            <person name="Heo J."/>
            <person name="Kwon S.-W."/>
        </authorList>
    </citation>
    <scope>NUCLEOTIDE SEQUENCE [LARGE SCALE GENOMIC DNA]</scope>
    <source>
        <strain evidence="9 10">S-12</strain>
    </source>
</reference>
<feature type="transmembrane region" description="Helical" evidence="8">
    <location>
        <begin position="83"/>
        <end position="100"/>
    </location>
</feature>
<dbReference type="InterPro" id="IPR000522">
    <property type="entry name" value="ABC_transptr_permease_BtuC"/>
</dbReference>
<evidence type="ECO:0000256" key="7">
    <source>
        <dbReference type="ARBA" id="ARBA00023136"/>
    </source>
</evidence>
<evidence type="ECO:0000256" key="4">
    <source>
        <dbReference type="ARBA" id="ARBA00022475"/>
    </source>
</evidence>
<dbReference type="PANTHER" id="PTHR30472">
    <property type="entry name" value="FERRIC ENTEROBACTIN TRANSPORT SYSTEM PERMEASE PROTEIN"/>
    <property type="match status" value="1"/>
</dbReference>
<feature type="transmembrane region" description="Helical" evidence="8">
    <location>
        <begin position="219"/>
        <end position="241"/>
    </location>
</feature>
<dbReference type="InterPro" id="IPR037294">
    <property type="entry name" value="ABC_BtuC-like"/>
</dbReference>
<evidence type="ECO:0000256" key="6">
    <source>
        <dbReference type="ARBA" id="ARBA00022989"/>
    </source>
</evidence>
<dbReference type="Pfam" id="PF01032">
    <property type="entry name" value="FecCD"/>
    <property type="match status" value="1"/>
</dbReference>
<feature type="transmembrane region" description="Helical" evidence="8">
    <location>
        <begin position="142"/>
        <end position="166"/>
    </location>
</feature>
<protein>
    <submittedName>
        <fullName evidence="9">Iron ABC transporter</fullName>
    </submittedName>
</protein>
<feature type="transmembrane region" description="Helical" evidence="8">
    <location>
        <begin position="267"/>
        <end position="296"/>
    </location>
</feature>
<evidence type="ECO:0000256" key="1">
    <source>
        <dbReference type="ARBA" id="ARBA00004651"/>
    </source>
</evidence>
<organism evidence="9 10">
    <name type="scientific">Phreatobacter cathodiphilus</name>
    <dbReference type="NCBI Taxonomy" id="1868589"/>
    <lineage>
        <taxon>Bacteria</taxon>
        <taxon>Pseudomonadati</taxon>
        <taxon>Pseudomonadota</taxon>
        <taxon>Alphaproteobacteria</taxon>
        <taxon>Hyphomicrobiales</taxon>
        <taxon>Phreatobacteraceae</taxon>
        <taxon>Phreatobacter</taxon>
    </lineage>
</organism>
<dbReference type="CDD" id="cd06550">
    <property type="entry name" value="TM_ABC_iron-siderophores_like"/>
    <property type="match status" value="1"/>
</dbReference>
<dbReference type="PANTHER" id="PTHR30472:SF25">
    <property type="entry name" value="ABC TRANSPORTER PERMEASE PROTEIN MJ0876-RELATED"/>
    <property type="match status" value="1"/>
</dbReference>
<keyword evidence="5 8" id="KW-0812">Transmembrane</keyword>
<dbReference type="KEGG" id="phr:C6569_05010"/>
<dbReference type="Gene3D" id="1.10.3470.10">
    <property type="entry name" value="ABC transporter involved in vitamin B12 uptake, BtuC"/>
    <property type="match status" value="1"/>
</dbReference>
<name>A0A2S0N8I7_9HYPH</name>